<dbReference type="AlphaFoldDB" id="A0A9J7NCN9"/>
<dbReference type="OrthoDB" id="10048757at2759"/>
<keyword evidence="2" id="KW-1133">Transmembrane helix</keyword>
<keyword evidence="2" id="KW-0472">Membrane</keyword>
<reference evidence="4" key="2">
    <citation type="submission" date="2025-08" db="UniProtKB">
        <authorList>
            <consortium name="RefSeq"/>
        </authorList>
    </citation>
    <scope>IDENTIFICATION</scope>
    <source>
        <strain evidence="4">S238N-H82</strain>
        <tissue evidence="4">Testes</tissue>
    </source>
</reference>
<reference evidence="3" key="1">
    <citation type="journal article" date="2020" name="Nat. Ecol. Evol.">
        <title>Deeply conserved synteny resolves early events in vertebrate evolution.</title>
        <authorList>
            <person name="Simakov O."/>
            <person name="Marletaz F."/>
            <person name="Yue J.X."/>
            <person name="O'Connell B."/>
            <person name="Jenkins J."/>
            <person name="Brandt A."/>
            <person name="Calef R."/>
            <person name="Tung C.H."/>
            <person name="Huang T.K."/>
            <person name="Schmutz J."/>
            <person name="Satoh N."/>
            <person name="Yu J.K."/>
            <person name="Putnam N.H."/>
            <person name="Green R.E."/>
            <person name="Rokhsar D.S."/>
        </authorList>
    </citation>
    <scope>NUCLEOTIDE SEQUENCE [LARGE SCALE GENOMIC DNA]</scope>
    <source>
        <strain evidence="3">S238N-H82</strain>
    </source>
</reference>
<accession>A0A9J7NCN9</accession>
<feature type="region of interest" description="Disordered" evidence="1">
    <location>
        <begin position="151"/>
        <end position="356"/>
    </location>
</feature>
<dbReference type="GeneID" id="118431352"/>
<sequence length="356" mass="39054">MTVKSTPSAMSTVAMTTVAMTTDRTGTTTTGFITKPETSNTTVIIVAIVCGSLVLVLLGIALIVLACRTGRRRGLPVQSPQDVESASTPSTDSGHVSRPATPGTDPGGAELIPRSDLPGGKARRDVPAPPPIDSSRDETEWIPFAQLEAARENEDALAPPPSDSPDEEADIYSVIPGRQEPEDQDDELYITPPAEQDDDDNLYDIPPIDNDDDDSLYVTPPYDQDENDNLYDIPPIDNDSDDSLYVTPPSDVDEGYYSTIGESKLTKSKPQDDQAPPEDTIDQMYAKVDKSRKTRQTHHGELEGKERRPEDTSHHYFTLEEATELKKETTVADKEKRRPVTWPMESSQGRARNQGE</sequence>
<dbReference type="Proteomes" id="UP000001554">
    <property type="component" value="Chromosome 15"/>
</dbReference>
<feature type="transmembrane region" description="Helical" evidence="2">
    <location>
        <begin position="43"/>
        <end position="66"/>
    </location>
</feature>
<dbReference type="RefSeq" id="XP_035698360.1">
    <property type="nucleotide sequence ID" value="XM_035842467.1"/>
</dbReference>
<evidence type="ECO:0000313" key="4">
    <source>
        <dbReference type="RefSeq" id="XP_035698360.1"/>
    </source>
</evidence>
<feature type="compositionally biased region" description="Basic and acidic residues" evidence="1">
    <location>
        <begin position="298"/>
        <end position="338"/>
    </location>
</feature>
<protein>
    <submittedName>
        <fullName evidence="4">Uncharacterized protein LOC118431352</fullName>
    </submittedName>
</protein>
<feature type="compositionally biased region" description="Polar residues" evidence="1">
    <location>
        <begin position="344"/>
        <end position="356"/>
    </location>
</feature>
<keyword evidence="3" id="KW-1185">Reference proteome</keyword>
<feature type="compositionally biased region" description="Polar residues" evidence="1">
    <location>
        <begin position="78"/>
        <end position="94"/>
    </location>
</feature>
<evidence type="ECO:0000313" key="3">
    <source>
        <dbReference type="Proteomes" id="UP000001554"/>
    </source>
</evidence>
<evidence type="ECO:0000256" key="1">
    <source>
        <dbReference type="SAM" id="MobiDB-lite"/>
    </source>
</evidence>
<evidence type="ECO:0000256" key="2">
    <source>
        <dbReference type="SAM" id="Phobius"/>
    </source>
</evidence>
<dbReference type="OMA" id="SRDETEW"/>
<gene>
    <name evidence="4" type="primary">LOC118431352</name>
</gene>
<dbReference type="KEGG" id="bfo:118431352"/>
<name>A0A9J7NCN9_BRAFL</name>
<proteinExistence type="predicted"/>
<keyword evidence="2" id="KW-0812">Transmembrane</keyword>
<organism evidence="3 4">
    <name type="scientific">Branchiostoma floridae</name>
    <name type="common">Florida lancelet</name>
    <name type="synonym">Amphioxus</name>
    <dbReference type="NCBI Taxonomy" id="7739"/>
    <lineage>
        <taxon>Eukaryota</taxon>
        <taxon>Metazoa</taxon>
        <taxon>Chordata</taxon>
        <taxon>Cephalochordata</taxon>
        <taxon>Leptocardii</taxon>
        <taxon>Amphioxiformes</taxon>
        <taxon>Branchiostomatidae</taxon>
        <taxon>Branchiostoma</taxon>
    </lineage>
</organism>
<feature type="region of interest" description="Disordered" evidence="1">
    <location>
        <begin position="74"/>
        <end position="139"/>
    </location>
</feature>